<name>A0A371HGK8_MUCPR</name>
<organism evidence="1 2">
    <name type="scientific">Mucuna pruriens</name>
    <name type="common">Velvet bean</name>
    <name type="synonym">Dolichos pruriens</name>
    <dbReference type="NCBI Taxonomy" id="157652"/>
    <lineage>
        <taxon>Eukaryota</taxon>
        <taxon>Viridiplantae</taxon>
        <taxon>Streptophyta</taxon>
        <taxon>Embryophyta</taxon>
        <taxon>Tracheophyta</taxon>
        <taxon>Spermatophyta</taxon>
        <taxon>Magnoliopsida</taxon>
        <taxon>eudicotyledons</taxon>
        <taxon>Gunneridae</taxon>
        <taxon>Pentapetalae</taxon>
        <taxon>rosids</taxon>
        <taxon>fabids</taxon>
        <taxon>Fabales</taxon>
        <taxon>Fabaceae</taxon>
        <taxon>Papilionoideae</taxon>
        <taxon>50 kb inversion clade</taxon>
        <taxon>NPAAA clade</taxon>
        <taxon>indigoferoid/millettioid clade</taxon>
        <taxon>Phaseoleae</taxon>
        <taxon>Mucuna</taxon>
    </lineage>
</organism>
<feature type="non-terminal residue" evidence="1">
    <location>
        <position position="1"/>
    </location>
</feature>
<dbReference type="EMBL" id="QJKJ01002664">
    <property type="protein sequence ID" value="RDY01862.1"/>
    <property type="molecule type" value="Genomic_DNA"/>
</dbReference>
<proteinExistence type="predicted"/>
<dbReference type="Proteomes" id="UP000257109">
    <property type="component" value="Unassembled WGS sequence"/>
</dbReference>
<feature type="non-terminal residue" evidence="1">
    <location>
        <position position="96"/>
    </location>
</feature>
<protein>
    <submittedName>
        <fullName evidence="1">Uncharacterized protein</fullName>
    </submittedName>
</protein>
<sequence length="96" mass="11043">MVLKKILPNIKDQRGKWVPNYEGSYKVKHVFSRGVLIQTDAEVSPGRQNCQTPNDVQEWLGKSSTRRSVTNLWSEALGQRIDLMKFPNRNPFVEAN</sequence>
<dbReference type="AlphaFoldDB" id="A0A371HGK8"/>
<reference evidence="1" key="1">
    <citation type="submission" date="2018-05" db="EMBL/GenBank/DDBJ databases">
        <title>Draft genome of Mucuna pruriens seed.</title>
        <authorList>
            <person name="Nnadi N.E."/>
            <person name="Vos R."/>
            <person name="Hasami M.H."/>
            <person name="Devisetty U.K."/>
            <person name="Aguiy J.C."/>
        </authorList>
    </citation>
    <scope>NUCLEOTIDE SEQUENCE [LARGE SCALE GENOMIC DNA]</scope>
    <source>
        <strain evidence="1">JCA_2017</strain>
    </source>
</reference>
<gene>
    <name evidence="1" type="ORF">CR513_14760</name>
</gene>
<evidence type="ECO:0000313" key="2">
    <source>
        <dbReference type="Proteomes" id="UP000257109"/>
    </source>
</evidence>
<keyword evidence="2" id="KW-1185">Reference proteome</keyword>
<evidence type="ECO:0000313" key="1">
    <source>
        <dbReference type="EMBL" id="RDY01862.1"/>
    </source>
</evidence>
<accession>A0A371HGK8</accession>
<comment type="caution">
    <text evidence="1">The sequence shown here is derived from an EMBL/GenBank/DDBJ whole genome shotgun (WGS) entry which is preliminary data.</text>
</comment>
<dbReference type="OrthoDB" id="1637540at2759"/>